<evidence type="ECO:0000256" key="1">
    <source>
        <dbReference type="SAM" id="MobiDB-lite"/>
    </source>
</evidence>
<keyword evidence="3" id="KW-1185">Reference proteome</keyword>
<dbReference type="RefSeq" id="WP_153485024.1">
    <property type="nucleotide sequence ID" value="NZ_VWNA01000001.1"/>
</dbReference>
<evidence type="ECO:0000313" key="2">
    <source>
        <dbReference type="EMBL" id="MQT14392.1"/>
    </source>
</evidence>
<evidence type="ECO:0000313" key="3">
    <source>
        <dbReference type="Proteomes" id="UP000332515"/>
    </source>
</evidence>
<reference evidence="2 3" key="1">
    <citation type="submission" date="2019-09" db="EMBL/GenBank/DDBJ databases">
        <title>Segnochrobactrum spirostomi gen. nov., sp. nov., isolated from the ciliate Spirostomum cf. yagiui and description of a novel family, Segnochrobactraceae fam. nov. within the order Rhizobiales of the class Alphaproteobacteria.</title>
        <authorList>
            <person name="Akter S."/>
            <person name="Shazib S.U.A."/>
            <person name="Shin M.K."/>
        </authorList>
    </citation>
    <scope>NUCLEOTIDE SEQUENCE [LARGE SCALE GENOMIC DNA]</scope>
    <source>
        <strain evidence="2 3">Sp-1</strain>
    </source>
</reference>
<gene>
    <name evidence="2" type="ORF">F0357_17400</name>
</gene>
<dbReference type="AlphaFoldDB" id="A0A6A7Y9R7"/>
<sequence>MSTIRILCARPGLRRAGVAHAADHTWPVDRWSADELAMLRAEPLITVIEIDGREGATTTSDTPIAAGDGAASVSAETASAEANVTVAADETPDTSHAAAGDPASAAATDSAIPEMPPRAK</sequence>
<accession>A0A6A7Y9R7</accession>
<dbReference type="Proteomes" id="UP000332515">
    <property type="component" value="Unassembled WGS sequence"/>
</dbReference>
<name>A0A6A7Y9R7_9HYPH</name>
<feature type="compositionally biased region" description="Low complexity" evidence="1">
    <location>
        <begin position="97"/>
        <end position="111"/>
    </location>
</feature>
<feature type="compositionally biased region" description="Low complexity" evidence="1">
    <location>
        <begin position="70"/>
        <end position="88"/>
    </location>
</feature>
<feature type="region of interest" description="Disordered" evidence="1">
    <location>
        <begin position="52"/>
        <end position="120"/>
    </location>
</feature>
<organism evidence="2 3">
    <name type="scientific">Segnochrobactrum spirostomi</name>
    <dbReference type="NCBI Taxonomy" id="2608987"/>
    <lineage>
        <taxon>Bacteria</taxon>
        <taxon>Pseudomonadati</taxon>
        <taxon>Pseudomonadota</taxon>
        <taxon>Alphaproteobacteria</taxon>
        <taxon>Hyphomicrobiales</taxon>
        <taxon>Segnochrobactraceae</taxon>
        <taxon>Segnochrobactrum</taxon>
    </lineage>
</organism>
<comment type="caution">
    <text evidence="2">The sequence shown here is derived from an EMBL/GenBank/DDBJ whole genome shotgun (WGS) entry which is preliminary data.</text>
</comment>
<dbReference type="EMBL" id="VWNA01000001">
    <property type="protein sequence ID" value="MQT14392.1"/>
    <property type="molecule type" value="Genomic_DNA"/>
</dbReference>
<evidence type="ECO:0008006" key="4">
    <source>
        <dbReference type="Google" id="ProtNLM"/>
    </source>
</evidence>
<protein>
    <recommendedName>
        <fullName evidence="4">Mu-like prophage FluMu N-terminal domain-containing protein</fullName>
    </recommendedName>
</protein>
<dbReference type="SUPFAM" id="SSF160059">
    <property type="entry name" value="PriA/YqbF domain"/>
    <property type="match status" value="1"/>
</dbReference>
<proteinExistence type="predicted"/>